<dbReference type="PANTHER" id="PTHR31201">
    <property type="entry name" value="OS01G0585100 PROTEIN"/>
    <property type="match status" value="1"/>
</dbReference>
<dbReference type="Proteomes" id="UP000326396">
    <property type="component" value="Linkage Group LG17"/>
</dbReference>
<evidence type="ECO:0000256" key="1">
    <source>
        <dbReference type="ARBA" id="ARBA00004123"/>
    </source>
</evidence>
<reference evidence="8 9" key="1">
    <citation type="submission" date="2019-05" db="EMBL/GenBank/DDBJ databases">
        <title>Mikania micrantha, genome provides insights into the molecular mechanism of rapid growth.</title>
        <authorList>
            <person name="Liu B."/>
        </authorList>
    </citation>
    <scope>NUCLEOTIDE SEQUENCE [LARGE SCALE GENOMIC DNA]</scope>
    <source>
        <strain evidence="8">NLD-2019</strain>
        <tissue evidence="8">Leaf</tissue>
    </source>
</reference>
<evidence type="ECO:0000313" key="8">
    <source>
        <dbReference type="EMBL" id="KAD5317421.1"/>
    </source>
</evidence>
<feature type="transmembrane region" description="Helical" evidence="5">
    <location>
        <begin position="466"/>
        <end position="484"/>
    </location>
</feature>
<feature type="short sequence motif" description="Bipartite nuclear localization signal" evidence="3">
    <location>
        <begin position="90"/>
        <end position="100"/>
    </location>
</feature>
<proteinExistence type="predicted"/>
<dbReference type="GO" id="GO:0005524">
    <property type="term" value="F:ATP binding"/>
    <property type="evidence" value="ECO:0007669"/>
    <property type="project" value="InterPro"/>
</dbReference>
<keyword evidence="2 3" id="KW-0539">Nucleus</keyword>
<evidence type="ECO:0000256" key="4">
    <source>
        <dbReference type="SAM" id="MobiDB-lite"/>
    </source>
</evidence>
<feature type="compositionally biased region" description="Low complexity" evidence="4">
    <location>
        <begin position="163"/>
        <end position="177"/>
    </location>
</feature>
<dbReference type="GO" id="GO:0006656">
    <property type="term" value="P:phosphatidylcholine biosynthetic process"/>
    <property type="evidence" value="ECO:0007669"/>
    <property type="project" value="TreeGrafter"/>
</dbReference>
<feature type="compositionally biased region" description="Low complexity" evidence="4">
    <location>
        <begin position="145"/>
        <end position="156"/>
    </location>
</feature>
<feature type="transmembrane region" description="Helical" evidence="5">
    <location>
        <begin position="384"/>
        <end position="402"/>
    </location>
</feature>
<dbReference type="PROSITE" id="PS51667">
    <property type="entry name" value="WRC"/>
    <property type="match status" value="1"/>
</dbReference>
<evidence type="ECO:0000259" key="7">
    <source>
        <dbReference type="PROSITE" id="PS51667"/>
    </source>
</evidence>
<feature type="transmembrane region" description="Helical" evidence="5">
    <location>
        <begin position="409"/>
        <end position="429"/>
    </location>
</feature>
<dbReference type="Pfam" id="PF10998">
    <property type="entry name" value="DUF2838"/>
    <property type="match status" value="1"/>
</dbReference>
<dbReference type="AlphaFoldDB" id="A0A5N6NRT4"/>
<feature type="transmembrane region" description="Helical" evidence="5">
    <location>
        <begin position="435"/>
        <end position="454"/>
    </location>
</feature>
<dbReference type="Pfam" id="PF08880">
    <property type="entry name" value="QLQ"/>
    <property type="match status" value="1"/>
</dbReference>
<dbReference type="Pfam" id="PF08879">
    <property type="entry name" value="WRC"/>
    <property type="match status" value="1"/>
</dbReference>
<protein>
    <submittedName>
        <fullName evidence="8">Uncharacterized protein</fullName>
    </submittedName>
</protein>
<dbReference type="OrthoDB" id="1927209at2759"/>
<dbReference type="GO" id="GO:0006355">
    <property type="term" value="P:regulation of DNA-templated transcription"/>
    <property type="evidence" value="ECO:0007669"/>
    <property type="project" value="InterPro"/>
</dbReference>
<evidence type="ECO:0000256" key="5">
    <source>
        <dbReference type="SAM" id="Phobius"/>
    </source>
</evidence>
<feature type="short sequence motif" description="Bipartite nuclear localization signal" evidence="3">
    <location>
        <begin position="118"/>
        <end position="125"/>
    </location>
</feature>
<evidence type="ECO:0000313" key="9">
    <source>
        <dbReference type="Proteomes" id="UP000326396"/>
    </source>
</evidence>
<dbReference type="InterPro" id="IPR021261">
    <property type="entry name" value="GPCAT"/>
</dbReference>
<feature type="transmembrane region" description="Helical" evidence="5">
    <location>
        <begin position="516"/>
        <end position="539"/>
    </location>
</feature>
<feature type="region of interest" description="Disordered" evidence="4">
    <location>
        <begin position="116"/>
        <end position="177"/>
    </location>
</feature>
<keyword evidence="9" id="KW-1185">Reference proteome</keyword>
<evidence type="ECO:0000259" key="6">
    <source>
        <dbReference type="PROSITE" id="PS51666"/>
    </source>
</evidence>
<organism evidence="8 9">
    <name type="scientific">Mikania micrantha</name>
    <name type="common">bitter vine</name>
    <dbReference type="NCBI Taxonomy" id="192012"/>
    <lineage>
        <taxon>Eukaryota</taxon>
        <taxon>Viridiplantae</taxon>
        <taxon>Streptophyta</taxon>
        <taxon>Embryophyta</taxon>
        <taxon>Tracheophyta</taxon>
        <taxon>Spermatophyta</taxon>
        <taxon>Magnoliopsida</taxon>
        <taxon>eudicotyledons</taxon>
        <taxon>Gunneridae</taxon>
        <taxon>Pentapetalae</taxon>
        <taxon>asterids</taxon>
        <taxon>campanulids</taxon>
        <taxon>Asterales</taxon>
        <taxon>Asteraceae</taxon>
        <taxon>Asteroideae</taxon>
        <taxon>Heliantheae alliance</taxon>
        <taxon>Eupatorieae</taxon>
        <taxon>Mikania</taxon>
    </lineage>
</organism>
<dbReference type="PROSITE" id="PS51666">
    <property type="entry name" value="QLQ"/>
    <property type="match status" value="1"/>
</dbReference>
<comment type="subcellular location">
    <subcellularLocation>
        <location evidence="1 3">Nucleus</location>
    </subcellularLocation>
</comment>
<dbReference type="GO" id="GO:0005634">
    <property type="term" value="C:nucleus"/>
    <property type="evidence" value="ECO:0007669"/>
    <property type="project" value="UniProtKB-SubCell"/>
</dbReference>
<feature type="domain" description="WRC" evidence="7">
    <location>
        <begin position="85"/>
        <end position="129"/>
    </location>
</feature>
<name>A0A5N6NRT4_9ASTR</name>
<keyword evidence="5" id="KW-1133">Transmembrane helix</keyword>
<sequence>MEMMMMRNNTCRFPFTSTQWQELEHQALVYKYMISGMPIPPHLLFSIQRSLDSSSATLVMNNQSHHLHHSFGREYIQMGFGRKIDPEPGRCRRTDGKKWRCSKEVYPDSKYCERHMHRGRNRSRKPVEAILSTPNTPPLSICTKPSNYPSPNSHSPLVYPQPSASSSSSRSSGNVLSSQDRFLLESSPYSGSEKDHRCGIKEDEHEHPYMSESYGGGTISASVSGSWHLEPLSMKNSSLNQSRQRFYSASQNENCSYQNTSTQKQQNHNFCDQLALKIDTKDEPHKVMHHFFDESPHDDHDKDKDSSTTQLTISISDCARDFFLAHNVAQTKERTKAILSKQAVLIAKHAEEHESFITKVTHFLGVFAYGAFCFILGARPQDVRYIYVLFYIIFVPLRWIYYRYKKWHYYLFDFCYYANTIFLIMLLFFPRNQKLFMVTFSFAEGPLAWALIVWRCSLVFSSVDKLVSVLIHLLPGVVFFTICWRDPAFFEAMHPEGTPRGFSWRDIENRSFLCTWLFTVPLIAYVLWQVLYFLIVNVLRRQRLLKDPEVMTSYRGLSKKAQKANNIWWRLSGCLGDQNRMLMYILLQAIFTVATMALTVPIFMSYQLHLVFQILKVSAAVWNGGQFLVEVMPRQVVLKEKRKLELPQPNNIILETQSLSSS</sequence>
<accession>A0A5N6NRT4</accession>
<dbReference type="SMART" id="SM00951">
    <property type="entry name" value="QLQ"/>
    <property type="match status" value="1"/>
</dbReference>
<dbReference type="InterPro" id="IPR014978">
    <property type="entry name" value="Gln-Leu-Gln_QLQ"/>
</dbReference>
<feature type="transmembrane region" description="Helical" evidence="5">
    <location>
        <begin position="356"/>
        <end position="378"/>
    </location>
</feature>
<dbReference type="InterPro" id="IPR014977">
    <property type="entry name" value="WRC_dom"/>
</dbReference>
<comment type="caution">
    <text evidence="8">The sequence shown here is derived from an EMBL/GenBank/DDBJ whole genome shotgun (WGS) entry which is preliminary data.</text>
</comment>
<evidence type="ECO:0000256" key="2">
    <source>
        <dbReference type="ARBA" id="ARBA00023242"/>
    </source>
</evidence>
<feature type="domain" description="QLQ" evidence="6">
    <location>
        <begin position="14"/>
        <end position="49"/>
    </location>
</feature>
<keyword evidence="5" id="KW-0472">Membrane</keyword>
<dbReference type="GO" id="GO:0099402">
    <property type="term" value="P:plant organ development"/>
    <property type="evidence" value="ECO:0007669"/>
    <property type="project" value="UniProtKB-ARBA"/>
</dbReference>
<dbReference type="PANTHER" id="PTHR31201:SF8">
    <property type="entry name" value="GLYCEROPHOSPHOCHOLINE ACYLTRANSFERASE 1"/>
    <property type="match status" value="1"/>
</dbReference>
<gene>
    <name evidence="8" type="ORF">E3N88_17367</name>
</gene>
<evidence type="ECO:0000256" key="3">
    <source>
        <dbReference type="PROSITE-ProRule" id="PRU01002"/>
    </source>
</evidence>
<dbReference type="EMBL" id="SZYD01000009">
    <property type="protein sequence ID" value="KAD5317421.1"/>
    <property type="molecule type" value="Genomic_DNA"/>
</dbReference>
<feature type="transmembrane region" description="Helical" evidence="5">
    <location>
        <begin position="581"/>
        <end position="604"/>
    </location>
</feature>
<keyword evidence="5" id="KW-0812">Transmembrane</keyword>